<dbReference type="OrthoDB" id="10254713at2759"/>
<reference evidence="1 2" key="1">
    <citation type="submission" date="2015-09" db="EMBL/GenBank/DDBJ databases">
        <title>Draft genome of the scarab beetle Oryctes borbonicus.</title>
        <authorList>
            <person name="Meyer J.M."/>
            <person name="Markov G.V."/>
            <person name="Baskaran P."/>
            <person name="Herrmann M."/>
            <person name="Sommer R.J."/>
            <person name="Roedelsperger C."/>
        </authorList>
    </citation>
    <scope>NUCLEOTIDE SEQUENCE [LARGE SCALE GENOMIC DNA]</scope>
    <source>
        <strain evidence="1">OB123</strain>
        <tissue evidence="1">Whole animal</tissue>
    </source>
</reference>
<sequence length="247" mass="28345">MSFKKDSKSPEKSQNPFGAIAVLMNKYQRALAGSLTESCEDLQAIIDEAEEIEEFRKECSIIDLTFTPLQVAAFSSVIQETLDKINILGLIGGLPNVKTVLEYCPLIDKYEKEDTQSFIFDPETLEPYEGGKKKQMLIKFQKDRSYVEEVLKEAHEDLIRTASINQFMLRLKQFCMLEEERDDLLKETSENLAAVKNLTAHMEKDKVTLSNKLLKKSELLGQLKDEYEVSISFTISLFLMLNKLNYF</sequence>
<gene>
    <name evidence="1" type="ORF">AMK59_8720</name>
</gene>
<comment type="caution">
    <text evidence="1">The sequence shown here is derived from an EMBL/GenBank/DDBJ whole genome shotgun (WGS) entry which is preliminary data.</text>
</comment>
<keyword evidence="2" id="KW-1185">Reference proteome</keyword>
<name>A0A0T6AX40_9SCAR</name>
<accession>A0A0T6AX40</accession>
<organism evidence="1 2">
    <name type="scientific">Oryctes borbonicus</name>
    <dbReference type="NCBI Taxonomy" id="1629725"/>
    <lineage>
        <taxon>Eukaryota</taxon>
        <taxon>Metazoa</taxon>
        <taxon>Ecdysozoa</taxon>
        <taxon>Arthropoda</taxon>
        <taxon>Hexapoda</taxon>
        <taxon>Insecta</taxon>
        <taxon>Pterygota</taxon>
        <taxon>Neoptera</taxon>
        <taxon>Endopterygota</taxon>
        <taxon>Coleoptera</taxon>
        <taxon>Polyphaga</taxon>
        <taxon>Scarabaeiformia</taxon>
        <taxon>Scarabaeidae</taxon>
        <taxon>Dynastinae</taxon>
        <taxon>Oryctes</taxon>
    </lineage>
</organism>
<protein>
    <submittedName>
        <fullName evidence="1">Uncharacterized protein</fullName>
    </submittedName>
</protein>
<dbReference type="Proteomes" id="UP000051574">
    <property type="component" value="Unassembled WGS sequence"/>
</dbReference>
<evidence type="ECO:0000313" key="1">
    <source>
        <dbReference type="EMBL" id="KRT79727.1"/>
    </source>
</evidence>
<dbReference type="EMBL" id="LJIG01022598">
    <property type="protein sequence ID" value="KRT79727.1"/>
    <property type="molecule type" value="Genomic_DNA"/>
</dbReference>
<dbReference type="AlphaFoldDB" id="A0A0T6AX40"/>
<proteinExistence type="predicted"/>
<evidence type="ECO:0000313" key="2">
    <source>
        <dbReference type="Proteomes" id="UP000051574"/>
    </source>
</evidence>